<evidence type="ECO:0000256" key="1">
    <source>
        <dbReference type="ARBA" id="ARBA00001947"/>
    </source>
</evidence>
<evidence type="ECO:0000313" key="13">
    <source>
        <dbReference type="Proteomes" id="UP000001646"/>
    </source>
</evidence>
<reference evidence="12" key="1">
    <citation type="submission" date="2009-12" db="EMBL/GenBank/DDBJ databases">
        <title>The Genome Sequence of Anolis carolinensis (Green Anole Lizard).</title>
        <authorList>
            <consortium name="The Genome Sequencing Platform"/>
            <person name="Di Palma F."/>
            <person name="Alfoldi J."/>
            <person name="Heiman D."/>
            <person name="Young S."/>
            <person name="Grabherr M."/>
            <person name="Johnson J."/>
            <person name="Lander E.S."/>
            <person name="Lindblad-Toh K."/>
        </authorList>
    </citation>
    <scope>NUCLEOTIDE SEQUENCE [LARGE SCALE GENOMIC DNA]</scope>
    <source>
        <strain evidence="12">JBL SC #1</strain>
    </source>
</reference>
<feature type="domain" description="Prenyltransferase alpha-alpha toroid" evidence="11">
    <location>
        <begin position="56"/>
        <end position="176"/>
    </location>
</feature>
<keyword evidence="5" id="KW-0479">Metal-binding</keyword>
<evidence type="ECO:0000256" key="4">
    <source>
        <dbReference type="ARBA" id="ARBA00022679"/>
    </source>
</evidence>
<dbReference type="eggNOG" id="KOG0366">
    <property type="taxonomic scope" value="Eukaryota"/>
</dbReference>
<evidence type="ECO:0000256" key="7">
    <source>
        <dbReference type="ARBA" id="ARBA00022833"/>
    </source>
</evidence>
<keyword evidence="6" id="KW-0677">Repeat</keyword>
<proteinExistence type="inferred from homology"/>
<comment type="cofactor">
    <cofactor evidence="1">
        <name>Zn(2+)</name>
        <dbReference type="ChEBI" id="CHEBI:29105"/>
    </cofactor>
</comment>
<dbReference type="FunFam" id="1.50.10.20:FF:000024">
    <property type="entry name" value="Geranylgeranyl transferase type-2 subunit beta"/>
    <property type="match status" value="1"/>
</dbReference>
<evidence type="ECO:0000256" key="10">
    <source>
        <dbReference type="SAM" id="MobiDB-lite"/>
    </source>
</evidence>
<protein>
    <recommendedName>
        <fullName evidence="8">Geranylgeranyl transferase type II subunit beta</fullName>
    </recommendedName>
    <alternativeName>
        <fullName evidence="9">Type II protein geranyl-geranyltransferase subunit beta</fullName>
    </alternativeName>
</protein>
<comment type="similarity">
    <text evidence="2">Belongs to the protein prenyltransferase subunit beta family.</text>
</comment>
<evidence type="ECO:0000256" key="3">
    <source>
        <dbReference type="ARBA" id="ARBA00022602"/>
    </source>
</evidence>
<dbReference type="InterPro" id="IPR001330">
    <property type="entry name" value="Prenyltrans"/>
</dbReference>
<keyword evidence="4" id="KW-0808">Transferase</keyword>
<keyword evidence="7" id="KW-0862">Zinc</keyword>
<keyword evidence="13" id="KW-1185">Reference proteome</keyword>
<dbReference type="Gene3D" id="1.50.10.20">
    <property type="match status" value="1"/>
</dbReference>
<dbReference type="GeneTree" id="ENSGT00950000183128"/>
<dbReference type="GO" id="GO:0046872">
    <property type="term" value="F:metal ion binding"/>
    <property type="evidence" value="ECO:0007669"/>
    <property type="project" value="UniProtKB-KW"/>
</dbReference>
<dbReference type="Pfam" id="PF00432">
    <property type="entry name" value="Prenyltrans"/>
    <property type="match status" value="1"/>
</dbReference>
<dbReference type="InterPro" id="IPR045089">
    <property type="entry name" value="PGGT1B-like"/>
</dbReference>
<dbReference type="STRING" id="28377.ENSACAP00000010900"/>
<dbReference type="Proteomes" id="UP000001646">
    <property type="component" value="Unplaced"/>
</dbReference>
<reference evidence="12" key="2">
    <citation type="submission" date="2025-08" db="UniProtKB">
        <authorList>
            <consortium name="Ensembl"/>
        </authorList>
    </citation>
    <scope>IDENTIFICATION</scope>
</reference>
<accession>H9GH71</accession>
<dbReference type="InterPro" id="IPR008930">
    <property type="entry name" value="Terpenoid_cyclase/PrenylTrfase"/>
</dbReference>
<reference evidence="12" key="3">
    <citation type="submission" date="2025-09" db="UniProtKB">
        <authorList>
            <consortium name="Ensembl"/>
        </authorList>
    </citation>
    <scope>IDENTIFICATION</scope>
</reference>
<organism evidence="12 13">
    <name type="scientific">Anolis carolinensis</name>
    <name type="common">Green anole</name>
    <name type="synonym">American chameleon</name>
    <dbReference type="NCBI Taxonomy" id="28377"/>
    <lineage>
        <taxon>Eukaryota</taxon>
        <taxon>Metazoa</taxon>
        <taxon>Chordata</taxon>
        <taxon>Craniata</taxon>
        <taxon>Vertebrata</taxon>
        <taxon>Euteleostomi</taxon>
        <taxon>Lepidosauria</taxon>
        <taxon>Squamata</taxon>
        <taxon>Bifurcata</taxon>
        <taxon>Unidentata</taxon>
        <taxon>Episquamata</taxon>
        <taxon>Toxicofera</taxon>
        <taxon>Iguania</taxon>
        <taxon>Dactyloidae</taxon>
        <taxon>Anolis</taxon>
    </lineage>
</organism>
<dbReference type="SUPFAM" id="SSF48239">
    <property type="entry name" value="Terpenoid cyclases/Protein prenyltransferases"/>
    <property type="match status" value="1"/>
</dbReference>
<feature type="compositionally biased region" description="Gly residues" evidence="10">
    <location>
        <begin position="1"/>
        <end position="11"/>
    </location>
</feature>
<evidence type="ECO:0000256" key="5">
    <source>
        <dbReference type="ARBA" id="ARBA00022723"/>
    </source>
</evidence>
<dbReference type="InParanoid" id="H9GH71"/>
<dbReference type="HOGENOM" id="CLU_028946_3_0_1"/>
<evidence type="ECO:0000256" key="9">
    <source>
        <dbReference type="ARBA" id="ARBA00032766"/>
    </source>
</evidence>
<evidence type="ECO:0000256" key="2">
    <source>
        <dbReference type="ARBA" id="ARBA00010497"/>
    </source>
</evidence>
<evidence type="ECO:0000313" key="12">
    <source>
        <dbReference type="Ensembl" id="ENSACAP00000010900.3"/>
    </source>
</evidence>
<evidence type="ECO:0000256" key="6">
    <source>
        <dbReference type="ARBA" id="ARBA00022737"/>
    </source>
</evidence>
<dbReference type="PANTHER" id="PTHR11774">
    <property type="entry name" value="GERANYLGERANYL TRANSFERASE TYPE BETA SUBUNIT"/>
    <property type="match status" value="1"/>
</dbReference>
<evidence type="ECO:0000256" key="8">
    <source>
        <dbReference type="ARBA" id="ARBA00030816"/>
    </source>
</evidence>
<dbReference type="PANTHER" id="PTHR11774:SF11">
    <property type="entry name" value="GERANYLGERANYL TRANSFERASE TYPE-2 SUBUNIT BETA"/>
    <property type="match status" value="1"/>
</dbReference>
<dbReference type="Ensembl" id="ENSACAT00000011127.3">
    <property type="protein sequence ID" value="ENSACAP00000010900.3"/>
    <property type="gene ID" value="ENSACAG00000011052.3"/>
</dbReference>
<evidence type="ECO:0000259" key="11">
    <source>
        <dbReference type="Pfam" id="PF00432"/>
    </source>
</evidence>
<keyword evidence="3" id="KW-0637">Prenyltransferase</keyword>
<name>H9GH71_ANOCA</name>
<dbReference type="GO" id="GO:0008318">
    <property type="term" value="F:protein prenyltransferase activity"/>
    <property type="evidence" value="ECO:0007669"/>
    <property type="project" value="InterPro"/>
</dbReference>
<dbReference type="AlphaFoldDB" id="H9GH71"/>
<feature type="region of interest" description="Disordered" evidence="10">
    <location>
        <begin position="1"/>
        <end position="20"/>
    </location>
</feature>
<dbReference type="Bgee" id="ENSACAG00000011052">
    <property type="expression patterns" value="Expressed in hindlimb bud and 13 other cell types or tissues"/>
</dbReference>
<sequence>MTGSSCTGGGQVPSLRPALSRDVRAQAQRAGCNGCANMGTPQKDVIIKNDAPATLFLEKHADYIAAYGTKKDDYEYCMSEYLRMSGVYWGLTVMDLMGQLHRMSKEEILEFIKSCQHECGGISASIGHDPHLLYTLSAVQILTLYDSLQVVDVNKIVEYVKKLQKEDGSFAGDKWGNFKIMFIIQFIFLKSRIKKDILHNLA</sequence>